<reference evidence="1 2" key="1">
    <citation type="submission" date="2016-12" db="EMBL/GenBank/DDBJ databases">
        <title>Izhakiella australiana sp. nov. of genus Izhakiella isolated from Australian desert.</title>
        <authorList>
            <person name="Ji M."/>
        </authorList>
    </citation>
    <scope>NUCLEOTIDE SEQUENCE [LARGE SCALE GENOMIC DNA]</scope>
    <source>
        <strain evidence="1 2">D4N98</strain>
    </source>
</reference>
<keyword evidence="2" id="KW-1185">Reference proteome</keyword>
<proteinExistence type="predicted"/>
<dbReference type="OrthoDB" id="6522656at2"/>
<protein>
    <recommendedName>
        <fullName evidence="3">Peptidase S24/S26A/S26B/S26C domain-containing protein</fullName>
    </recommendedName>
</protein>
<name>A0A1S8Y761_9GAMM</name>
<gene>
    <name evidence="1" type="ORF">BTJ39_23565</name>
</gene>
<accession>A0A1S8Y761</accession>
<evidence type="ECO:0000313" key="1">
    <source>
        <dbReference type="EMBL" id="OON34678.1"/>
    </source>
</evidence>
<dbReference type="Proteomes" id="UP000190667">
    <property type="component" value="Unassembled WGS sequence"/>
</dbReference>
<dbReference type="STRING" id="1926881.BTJ39_23565"/>
<organism evidence="1 2">
    <name type="scientific">Izhakiella australiensis</name>
    <dbReference type="NCBI Taxonomy" id="1926881"/>
    <lineage>
        <taxon>Bacteria</taxon>
        <taxon>Pseudomonadati</taxon>
        <taxon>Pseudomonadota</taxon>
        <taxon>Gammaproteobacteria</taxon>
        <taxon>Enterobacterales</taxon>
        <taxon>Erwiniaceae</taxon>
        <taxon>Izhakiella</taxon>
    </lineage>
</organism>
<evidence type="ECO:0000313" key="2">
    <source>
        <dbReference type="Proteomes" id="UP000190667"/>
    </source>
</evidence>
<dbReference type="RefSeq" id="WP_078005105.1">
    <property type="nucleotide sequence ID" value="NZ_MRUL01000038.1"/>
</dbReference>
<evidence type="ECO:0008006" key="3">
    <source>
        <dbReference type="Google" id="ProtNLM"/>
    </source>
</evidence>
<comment type="caution">
    <text evidence="1">The sequence shown here is derived from an EMBL/GenBank/DDBJ whole genome shotgun (WGS) entry which is preliminary data.</text>
</comment>
<dbReference type="AlphaFoldDB" id="A0A1S8Y761"/>
<sequence length="105" mass="11270">MGFPSPAADYVEQRLSLDMICNVTANTLIIETCDGYAIVDTSIPVRQGRTALISFCGQDRFAVLRGRAFITDDGEAIEGEALSEVVVRGVVTHTIIAHRGGNAPF</sequence>
<dbReference type="EMBL" id="MRUL01000038">
    <property type="protein sequence ID" value="OON34678.1"/>
    <property type="molecule type" value="Genomic_DNA"/>
</dbReference>